<evidence type="ECO:0000313" key="1">
    <source>
        <dbReference type="Proteomes" id="UP000887563"/>
    </source>
</evidence>
<name>A0A914L0X3_MELIC</name>
<dbReference type="AlphaFoldDB" id="A0A914L0X3"/>
<protein>
    <submittedName>
        <fullName evidence="2">Uncharacterized protein</fullName>
    </submittedName>
</protein>
<accession>A0A914L0X3</accession>
<sequence>MNIVARTSSFITIQDASIIEPNQHTCGISKQIASHCDLSGKLFKFPRQEP</sequence>
<organism evidence="1 2">
    <name type="scientific">Meloidogyne incognita</name>
    <name type="common">Southern root-knot nematode worm</name>
    <name type="synonym">Oxyuris incognita</name>
    <dbReference type="NCBI Taxonomy" id="6306"/>
    <lineage>
        <taxon>Eukaryota</taxon>
        <taxon>Metazoa</taxon>
        <taxon>Ecdysozoa</taxon>
        <taxon>Nematoda</taxon>
        <taxon>Chromadorea</taxon>
        <taxon>Rhabditida</taxon>
        <taxon>Tylenchina</taxon>
        <taxon>Tylenchomorpha</taxon>
        <taxon>Tylenchoidea</taxon>
        <taxon>Meloidogynidae</taxon>
        <taxon>Meloidogyninae</taxon>
        <taxon>Meloidogyne</taxon>
        <taxon>Meloidogyne incognita group</taxon>
    </lineage>
</organism>
<evidence type="ECO:0000313" key="2">
    <source>
        <dbReference type="WBParaSite" id="Minc3s00200g07384"/>
    </source>
</evidence>
<keyword evidence="1" id="KW-1185">Reference proteome</keyword>
<dbReference type="Proteomes" id="UP000887563">
    <property type="component" value="Unplaced"/>
</dbReference>
<reference evidence="2" key="1">
    <citation type="submission" date="2022-11" db="UniProtKB">
        <authorList>
            <consortium name="WormBaseParasite"/>
        </authorList>
    </citation>
    <scope>IDENTIFICATION</scope>
</reference>
<proteinExistence type="predicted"/>
<dbReference type="WBParaSite" id="Minc3s00200g07384">
    <property type="protein sequence ID" value="Minc3s00200g07384"/>
    <property type="gene ID" value="Minc3s00200g07384"/>
</dbReference>